<gene>
    <name evidence="2" type="ORF">AVEN_17185_1</name>
</gene>
<name>A0A4Y2DUX5_ARAVE</name>
<accession>A0A4Y2DUX5</accession>
<sequence length="153" mass="17597">MREPVSSFAFGRTGLKGIDQNCEMHDVNFDKLEWFEKMKSDASENFSSFIFRFSAISFRHPLSAWLKIVHPQKSRLFQCSLQKREEMRWTTSCKVPRAVAPSVSLIKFSTHSTRRVMKSDGSPAGKGDSNGRKPRPDRQKRPGDRSCLVKWSI</sequence>
<organism evidence="2 3">
    <name type="scientific">Araneus ventricosus</name>
    <name type="common">Orbweaver spider</name>
    <name type="synonym">Epeira ventricosa</name>
    <dbReference type="NCBI Taxonomy" id="182803"/>
    <lineage>
        <taxon>Eukaryota</taxon>
        <taxon>Metazoa</taxon>
        <taxon>Ecdysozoa</taxon>
        <taxon>Arthropoda</taxon>
        <taxon>Chelicerata</taxon>
        <taxon>Arachnida</taxon>
        <taxon>Araneae</taxon>
        <taxon>Araneomorphae</taxon>
        <taxon>Entelegynae</taxon>
        <taxon>Araneoidea</taxon>
        <taxon>Araneidae</taxon>
        <taxon>Araneus</taxon>
    </lineage>
</organism>
<feature type="region of interest" description="Disordered" evidence="1">
    <location>
        <begin position="112"/>
        <end position="153"/>
    </location>
</feature>
<reference evidence="2 3" key="1">
    <citation type="journal article" date="2019" name="Sci. Rep.">
        <title>Orb-weaving spider Araneus ventricosus genome elucidates the spidroin gene catalogue.</title>
        <authorList>
            <person name="Kono N."/>
            <person name="Nakamura H."/>
            <person name="Ohtoshi R."/>
            <person name="Moran D.A.P."/>
            <person name="Shinohara A."/>
            <person name="Yoshida Y."/>
            <person name="Fujiwara M."/>
            <person name="Mori M."/>
            <person name="Tomita M."/>
            <person name="Arakawa K."/>
        </authorList>
    </citation>
    <scope>NUCLEOTIDE SEQUENCE [LARGE SCALE GENOMIC DNA]</scope>
</reference>
<evidence type="ECO:0000313" key="3">
    <source>
        <dbReference type="Proteomes" id="UP000499080"/>
    </source>
</evidence>
<proteinExistence type="predicted"/>
<protein>
    <submittedName>
        <fullName evidence="2">Uncharacterized protein</fullName>
    </submittedName>
</protein>
<evidence type="ECO:0000313" key="2">
    <source>
        <dbReference type="EMBL" id="GBM19415.1"/>
    </source>
</evidence>
<feature type="compositionally biased region" description="Basic and acidic residues" evidence="1">
    <location>
        <begin position="129"/>
        <end position="144"/>
    </location>
</feature>
<dbReference type="AlphaFoldDB" id="A0A4Y2DUX5"/>
<dbReference type="EMBL" id="BGPR01000423">
    <property type="protein sequence ID" value="GBM19415.1"/>
    <property type="molecule type" value="Genomic_DNA"/>
</dbReference>
<evidence type="ECO:0000256" key="1">
    <source>
        <dbReference type="SAM" id="MobiDB-lite"/>
    </source>
</evidence>
<comment type="caution">
    <text evidence="2">The sequence shown here is derived from an EMBL/GenBank/DDBJ whole genome shotgun (WGS) entry which is preliminary data.</text>
</comment>
<keyword evidence="3" id="KW-1185">Reference proteome</keyword>
<dbReference type="Proteomes" id="UP000499080">
    <property type="component" value="Unassembled WGS sequence"/>
</dbReference>